<evidence type="ECO:0000313" key="2">
    <source>
        <dbReference type="Proteomes" id="UP000828941"/>
    </source>
</evidence>
<protein>
    <submittedName>
        <fullName evidence="1">Uncharacterized protein</fullName>
    </submittedName>
</protein>
<accession>A0ACB9P9J1</accession>
<keyword evidence="2" id="KW-1185">Reference proteome</keyword>
<dbReference type="Proteomes" id="UP000828941">
    <property type="component" value="Chromosome 5"/>
</dbReference>
<comment type="caution">
    <text evidence="1">The sequence shown here is derived from an EMBL/GenBank/DDBJ whole genome shotgun (WGS) entry which is preliminary data.</text>
</comment>
<proteinExistence type="predicted"/>
<organism evidence="1 2">
    <name type="scientific">Bauhinia variegata</name>
    <name type="common">Purple orchid tree</name>
    <name type="synonym">Phanera variegata</name>
    <dbReference type="NCBI Taxonomy" id="167791"/>
    <lineage>
        <taxon>Eukaryota</taxon>
        <taxon>Viridiplantae</taxon>
        <taxon>Streptophyta</taxon>
        <taxon>Embryophyta</taxon>
        <taxon>Tracheophyta</taxon>
        <taxon>Spermatophyta</taxon>
        <taxon>Magnoliopsida</taxon>
        <taxon>eudicotyledons</taxon>
        <taxon>Gunneridae</taxon>
        <taxon>Pentapetalae</taxon>
        <taxon>rosids</taxon>
        <taxon>fabids</taxon>
        <taxon>Fabales</taxon>
        <taxon>Fabaceae</taxon>
        <taxon>Cercidoideae</taxon>
        <taxon>Cercideae</taxon>
        <taxon>Bauhiniinae</taxon>
        <taxon>Bauhinia</taxon>
    </lineage>
</organism>
<gene>
    <name evidence="1" type="ORF">L6164_011371</name>
</gene>
<dbReference type="EMBL" id="CM039430">
    <property type="protein sequence ID" value="KAI4344101.1"/>
    <property type="molecule type" value="Genomic_DNA"/>
</dbReference>
<name>A0ACB9P9J1_BAUVA</name>
<reference evidence="1 2" key="1">
    <citation type="journal article" date="2022" name="DNA Res.">
        <title>Chromosomal-level genome assembly of the orchid tree Bauhinia variegata (Leguminosae; Cercidoideae) supports the allotetraploid origin hypothesis of Bauhinia.</title>
        <authorList>
            <person name="Zhong Y."/>
            <person name="Chen Y."/>
            <person name="Zheng D."/>
            <person name="Pang J."/>
            <person name="Liu Y."/>
            <person name="Luo S."/>
            <person name="Meng S."/>
            <person name="Qian L."/>
            <person name="Wei D."/>
            <person name="Dai S."/>
            <person name="Zhou R."/>
        </authorList>
    </citation>
    <scope>NUCLEOTIDE SEQUENCE [LARGE SCALE GENOMIC DNA]</scope>
    <source>
        <strain evidence="1">BV-YZ2020</strain>
    </source>
</reference>
<sequence length="331" mass="36557">MFEGTLLMSLKTLTHPPFLVVDAYRKRARDRTRPNPSQLSSALLTDESGKSPEFKRIWASGTSLMRSQSSASLLSQPNTIGVIGGVSVLSTLIFLEKLACWSSRDGEECLPFVVCSDPTLSKELSLHTHLGSSRSRNAQIQLNQGPIIENLRSKRNFLQQSGAGCLVLPCHISHTWHREISEDCPLPFLHVGDCVTMELKKAKLKPIGAANTVRIGVLTTDTILVASYYQEKLQSQGFEVVFLDKATHEHTLVAAVEALNRKDRKGAQILERIAIQVLLVRDVKVVILASDDLLGLLPHNDPLLKKCIDPIDALVRSTIQWAKSIEKVVSL</sequence>
<evidence type="ECO:0000313" key="1">
    <source>
        <dbReference type="EMBL" id="KAI4344101.1"/>
    </source>
</evidence>